<evidence type="ECO:0000256" key="6">
    <source>
        <dbReference type="ARBA" id="ARBA00022888"/>
    </source>
</evidence>
<dbReference type="Gene3D" id="3.60.20.10">
    <property type="entry name" value="Glutamine Phosphoribosylpyrophosphate, subunit 1, domain 1"/>
    <property type="match status" value="1"/>
</dbReference>
<dbReference type="GO" id="GO:0004066">
    <property type="term" value="F:asparagine synthase (glutamine-hydrolyzing) activity"/>
    <property type="evidence" value="ECO:0007669"/>
    <property type="project" value="UniProtKB-EC"/>
</dbReference>
<evidence type="ECO:0000256" key="9">
    <source>
        <dbReference type="PIRSR" id="PIRSR001589-1"/>
    </source>
</evidence>
<evidence type="ECO:0000313" key="14">
    <source>
        <dbReference type="Proteomes" id="UP000282028"/>
    </source>
</evidence>
<keyword evidence="9" id="KW-0028">Amino-acid biosynthesis</keyword>
<dbReference type="RefSeq" id="WP_122910087.1">
    <property type="nucleotide sequence ID" value="NZ_CBCSBE010000041.1"/>
</dbReference>
<accession>A0A3M8C5B4</accession>
<sequence>MCGITGWLDWEKDLSQERPVLQAMTACLNNRGPDAEGFWLHPRVAFGHRRLVVVDPTGGKQPMSAIHRKHACTMVYNGELYNTEDLRQELLAAGHTFLSHSDTEVLLHAYLEWGPDCVERLNGIFAFAIWDERAHHLFLARDRMGVKPLFYAQRGSSFLFASELKSLLAHPEIKPVLSREGLAEVFALSPARTPGHGVFQNVHEVRPGYSLIVTPNGIRKHRYWKLVSQPHSDDLRTTTERVRELVTDSIHRQLVADVPVSTLLSGGLDSSVITAVAASSFKEQQRGILHTYSIDYVDNARHFQSSSFQPDEDAPYVKIVSDYLGTEHRTITFDTAELIDALRTATLARDLPGMADIDASLYLFCREIKKETTVVLSGECADEVFGGYPWFHRDELLHAGTFPWAKATRERASWLSPELQDWVKPEAYVAQRYEETLDEVPQLPGEDPLEARRREMFYLNLSWFMNTLLDRKDRMSMAASLEARVPFCDHRIVEYVWNIPWQLKMHGNREKGILRKAMEGYLPDEVLYRKKSPYPKTHNPAYTEAVRSWLLEILNDSSSPLLPLIDVPTIRRIANLDAEASGIPFFGQLMSTPQLFAYLGQLDFWLREYHVAIQH</sequence>
<dbReference type="PANTHER" id="PTHR43284">
    <property type="entry name" value="ASPARAGINE SYNTHETASE (GLUTAMINE-HYDROLYZING)"/>
    <property type="match status" value="1"/>
</dbReference>
<evidence type="ECO:0000256" key="7">
    <source>
        <dbReference type="ARBA" id="ARBA00022962"/>
    </source>
</evidence>
<dbReference type="GO" id="GO:0006529">
    <property type="term" value="P:asparagine biosynthetic process"/>
    <property type="evidence" value="ECO:0007669"/>
    <property type="project" value="UniProtKB-KW"/>
</dbReference>
<dbReference type="NCBIfam" id="TIGR01536">
    <property type="entry name" value="asn_synth_AEB"/>
    <property type="match status" value="1"/>
</dbReference>
<evidence type="ECO:0000256" key="4">
    <source>
        <dbReference type="ARBA" id="ARBA00022741"/>
    </source>
</evidence>
<feature type="binding site" evidence="10">
    <location>
        <position position="263"/>
    </location>
    <ligand>
        <name>ATP</name>
        <dbReference type="ChEBI" id="CHEBI:30616"/>
    </ligand>
</feature>
<dbReference type="Pfam" id="PF00733">
    <property type="entry name" value="Asn_synthase"/>
    <property type="match status" value="1"/>
</dbReference>
<dbReference type="CDD" id="cd01991">
    <property type="entry name" value="Asn_synthase_B_C"/>
    <property type="match status" value="1"/>
</dbReference>
<dbReference type="InterPro" id="IPR006426">
    <property type="entry name" value="Asn_synth_AEB"/>
</dbReference>
<dbReference type="Pfam" id="PF13537">
    <property type="entry name" value="GATase_7"/>
    <property type="match status" value="1"/>
</dbReference>
<dbReference type="EMBL" id="RHHR01000032">
    <property type="protein sequence ID" value="RNB70844.1"/>
    <property type="molecule type" value="Genomic_DNA"/>
</dbReference>
<dbReference type="InterPro" id="IPR017932">
    <property type="entry name" value="GATase_2_dom"/>
</dbReference>
<evidence type="ECO:0000256" key="3">
    <source>
        <dbReference type="ARBA" id="ARBA00012737"/>
    </source>
</evidence>
<dbReference type="PROSITE" id="PS51278">
    <property type="entry name" value="GATASE_TYPE_2"/>
    <property type="match status" value="1"/>
</dbReference>
<dbReference type="PANTHER" id="PTHR43284:SF1">
    <property type="entry name" value="ASPARAGINE SYNTHETASE"/>
    <property type="match status" value="1"/>
</dbReference>
<dbReference type="InterPro" id="IPR014729">
    <property type="entry name" value="Rossmann-like_a/b/a_fold"/>
</dbReference>
<evidence type="ECO:0000256" key="1">
    <source>
        <dbReference type="ARBA" id="ARBA00005187"/>
    </source>
</evidence>
<dbReference type="GO" id="GO:0005829">
    <property type="term" value="C:cytosol"/>
    <property type="evidence" value="ECO:0007669"/>
    <property type="project" value="TreeGrafter"/>
</dbReference>
<dbReference type="OrthoDB" id="9763290at2"/>
<keyword evidence="4 10" id="KW-0547">Nucleotide-binding</keyword>
<gene>
    <name evidence="13" type="primary">asnB</name>
    <name evidence="13" type="ORF">EDM52_16620</name>
</gene>
<keyword evidence="13" id="KW-0436">Ligase</keyword>
<evidence type="ECO:0000256" key="5">
    <source>
        <dbReference type="ARBA" id="ARBA00022840"/>
    </source>
</evidence>
<feature type="binding site" evidence="10">
    <location>
        <position position="102"/>
    </location>
    <ligand>
        <name>L-glutamine</name>
        <dbReference type="ChEBI" id="CHEBI:58359"/>
    </ligand>
</feature>
<feature type="active site" description="For GATase activity" evidence="9">
    <location>
        <position position="2"/>
    </location>
</feature>
<keyword evidence="6 9" id="KW-0061">Asparagine biosynthesis</keyword>
<dbReference type="EC" id="6.3.5.4" evidence="3"/>
<comment type="pathway">
    <text evidence="1">Amino-acid biosynthesis; L-asparagine biosynthesis; L-asparagine from L-aspartate (L-Gln route): step 1/1.</text>
</comment>
<evidence type="ECO:0000313" key="13">
    <source>
        <dbReference type="EMBL" id="RNB70844.1"/>
    </source>
</evidence>
<dbReference type="CDD" id="cd00712">
    <property type="entry name" value="AsnB"/>
    <property type="match status" value="1"/>
</dbReference>
<feature type="site" description="Important for beta-aspartyl-AMP intermediate formation" evidence="11">
    <location>
        <position position="379"/>
    </location>
</feature>
<dbReference type="Proteomes" id="UP000282028">
    <property type="component" value="Unassembled WGS sequence"/>
</dbReference>
<feature type="binding site" evidence="10">
    <location>
        <position position="294"/>
    </location>
    <ligand>
        <name>ATP</name>
        <dbReference type="ChEBI" id="CHEBI:30616"/>
    </ligand>
</feature>
<dbReference type="InterPro" id="IPR029055">
    <property type="entry name" value="Ntn_hydrolases_N"/>
</dbReference>
<keyword evidence="5 10" id="KW-0067">ATP-binding</keyword>
<evidence type="ECO:0000256" key="2">
    <source>
        <dbReference type="ARBA" id="ARBA00005752"/>
    </source>
</evidence>
<comment type="catalytic activity">
    <reaction evidence="8">
        <text>L-aspartate + L-glutamine + ATP + H2O = L-asparagine + L-glutamate + AMP + diphosphate + H(+)</text>
        <dbReference type="Rhea" id="RHEA:12228"/>
        <dbReference type="ChEBI" id="CHEBI:15377"/>
        <dbReference type="ChEBI" id="CHEBI:15378"/>
        <dbReference type="ChEBI" id="CHEBI:29985"/>
        <dbReference type="ChEBI" id="CHEBI:29991"/>
        <dbReference type="ChEBI" id="CHEBI:30616"/>
        <dbReference type="ChEBI" id="CHEBI:33019"/>
        <dbReference type="ChEBI" id="CHEBI:58048"/>
        <dbReference type="ChEBI" id="CHEBI:58359"/>
        <dbReference type="ChEBI" id="CHEBI:456215"/>
        <dbReference type="EC" id="6.3.5.4"/>
    </reaction>
</comment>
<keyword evidence="14" id="KW-1185">Reference proteome</keyword>
<comment type="caution">
    <text evidence="13">The sequence shown here is derived from an EMBL/GenBank/DDBJ whole genome shotgun (WGS) entry which is preliminary data.</text>
</comment>
<evidence type="ECO:0000256" key="11">
    <source>
        <dbReference type="PIRSR" id="PIRSR001589-3"/>
    </source>
</evidence>
<evidence type="ECO:0000256" key="8">
    <source>
        <dbReference type="ARBA" id="ARBA00048741"/>
    </source>
</evidence>
<dbReference type="SUPFAM" id="SSF52402">
    <property type="entry name" value="Adenine nucleotide alpha hydrolases-like"/>
    <property type="match status" value="1"/>
</dbReference>
<proteinExistence type="inferred from homology"/>
<feature type="binding site" evidence="10">
    <location>
        <begin position="377"/>
        <end position="378"/>
    </location>
    <ligand>
        <name>ATP</name>
        <dbReference type="ChEBI" id="CHEBI:30616"/>
    </ligand>
</feature>
<dbReference type="InterPro" id="IPR033738">
    <property type="entry name" value="AsnB_N"/>
</dbReference>
<organism evidence="13 14">
    <name type="scientific">Brevibacillus invocatus</name>
    <dbReference type="NCBI Taxonomy" id="173959"/>
    <lineage>
        <taxon>Bacteria</taxon>
        <taxon>Bacillati</taxon>
        <taxon>Bacillota</taxon>
        <taxon>Bacilli</taxon>
        <taxon>Bacillales</taxon>
        <taxon>Paenibacillaceae</taxon>
        <taxon>Brevibacillus</taxon>
    </lineage>
</organism>
<comment type="similarity">
    <text evidence="2">Belongs to the asparagine synthetase family.</text>
</comment>
<feature type="domain" description="Glutamine amidotransferase type-2" evidence="12">
    <location>
        <begin position="2"/>
        <end position="216"/>
    </location>
</feature>
<dbReference type="AlphaFoldDB" id="A0A3M8C5B4"/>
<name>A0A3M8C5B4_9BACL</name>
<dbReference type="Gene3D" id="3.40.50.620">
    <property type="entry name" value="HUPs"/>
    <property type="match status" value="1"/>
</dbReference>
<dbReference type="PIRSF" id="PIRSF001589">
    <property type="entry name" value="Asn_synthetase_glu-h"/>
    <property type="match status" value="1"/>
</dbReference>
<keyword evidence="7 9" id="KW-0315">Glutamine amidotransferase</keyword>
<reference evidence="13 14" key="1">
    <citation type="submission" date="2018-10" db="EMBL/GenBank/DDBJ databases">
        <title>Phylogenomics of Brevibacillus.</title>
        <authorList>
            <person name="Dunlap C."/>
        </authorList>
    </citation>
    <scope>NUCLEOTIDE SEQUENCE [LARGE SCALE GENOMIC DNA]</scope>
    <source>
        <strain evidence="13 14">JCM 12215</strain>
    </source>
</reference>
<dbReference type="GO" id="GO:0005524">
    <property type="term" value="F:ATP binding"/>
    <property type="evidence" value="ECO:0007669"/>
    <property type="project" value="UniProtKB-KW"/>
</dbReference>
<dbReference type="SUPFAM" id="SSF56235">
    <property type="entry name" value="N-terminal nucleophile aminohydrolases (Ntn hydrolases)"/>
    <property type="match status" value="1"/>
</dbReference>
<evidence type="ECO:0000256" key="10">
    <source>
        <dbReference type="PIRSR" id="PIRSR001589-2"/>
    </source>
</evidence>
<dbReference type="InterPro" id="IPR001962">
    <property type="entry name" value="Asn_synthase"/>
</dbReference>
<evidence type="ECO:0000259" key="12">
    <source>
        <dbReference type="PROSITE" id="PS51278"/>
    </source>
</evidence>
<protein>
    <recommendedName>
        <fullName evidence="3">asparagine synthase (glutamine-hydrolyzing)</fullName>
        <ecNumber evidence="3">6.3.5.4</ecNumber>
    </recommendedName>
</protein>
<dbReference type="InterPro" id="IPR051786">
    <property type="entry name" value="ASN_synthetase/amidase"/>
</dbReference>